<dbReference type="Gene3D" id="2.90.10.10">
    <property type="entry name" value="Bulb-type lectin domain"/>
    <property type="match status" value="2"/>
</dbReference>
<evidence type="ECO:0000313" key="5">
    <source>
        <dbReference type="Proteomes" id="UP000607653"/>
    </source>
</evidence>
<dbReference type="PANTHER" id="PTHR47976">
    <property type="entry name" value="G-TYPE LECTIN S-RECEPTOR-LIKE SERINE/THREONINE-PROTEIN KINASE SD2-5"/>
    <property type="match status" value="1"/>
</dbReference>
<reference evidence="4 5" key="1">
    <citation type="journal article" date="2020" name="Mol. Biol. Evol.">
        <title>Distinct Expression and Methylation Patterns for Genes with Different Fates following a Single Whole-Genome Duplication in Flowering Plants.</title>
        <authorList>
            <person name="Shi T."/>
            <person name="Rahmani R.S."/>
            <person name="Gugger P.F."/>
            <person name="Wang M."/>
            <person name="Li H."/>
            <person name="Zhang Y."/>
            <person name="Li Z."/>
            <person name="Wang Q."/>
            <person name="Van de Peer Y."/>
            <person name="Marchal K."/>
            <person name="Chen J."/>
        </authorList>
    </citation>
    <scope>NUCLEOTIDE SEQUENCE [LARGE SCALE GENOMIC DNA]</scope>
    <source>
        <tissue evidence="4">Leaf</tissue>
    </source>
</reference>
<feature type="transmembrane region" description="Helical" evidence="2">
    <location>
        <begin position="38"/>
        <end position="58"/>
    </location>
</feature>
<dbReference type="InterPro" id="IPR036426">
    <property type="entry name" value="Bulb-type_lectin_dom_sf"/>
</dbReference>
<dbReference type="InterPro" id="IPR051343">
    <property type="entry name" value="G-type_lectin_kinases/EP1-like"/>
</dbReference>
<gene>
    <name evidence="4" type="ORF">HUJ06_024051</name>
</gene>
<dbReference type="EMBL" id="DUZY01000001">
    <property type="protein sequence ID" value="DAD22588.1"/>
    <property type="molecule type" value="Genomic_DNA"/>
</dbReference>
<organism evidence="4 5">
    <name type="scientific">Nelumbo nucifera</name>
    <name type="common">Sacred lotus</name>
    <dbReference type="NCBI Taxonomy" id="4432"/>
    <lineage>
        <taxon>Eukaryota</taxon>
        <taxon>Viridiplantae</taxon>
        <taxon>Streptophyta</taxon>
        <taxon>Embryophyta</taxon>
        <taxon>Tracheophyta</taxon>
        <taxon>Spermatophyta</taxon>
        <taxon>Magnoliopsida</taxon>
        <taxon>Proteales</taxon>
        <taxon>Nelumbonaceae</taxon>
        <taxon>Nelumbo</taxon>
    </lineage>
</organism>
<dbReference type="PANTHER" id="PTHR47976:SF7">
    <property type="entry name" value="RECEPTOR-LIKE SERINE_THREONINE-PROTEIN KINASE"/>
    <property type="match status" value="1"/>
</dbReference>
<keyword evidence="5" id="KW-1185">Reference proteome</keyword>
<dbReference type="SMART" id="SM00108">
    <property type="entry name" value="B_lectin"/>
    <property type="match status" value="1"/>
</dbReference>
<dbReference type="PROSITE" id="PS50927">
    <property type="entry name" value="BULB_LECTIN"/>
    <property type="match status" value="1"/>
</dbReference>
<keyword evidence="2" id="KW-0812">Transmembrane</keyword>
<evidence type="ECO:0000256" key="2">
    <source>
        <dbReference type="SAM" id="Phobius"/>
    </source>
</evidence>
<evidence type="ECO:0000259" key="3">
    <source>
        <dbReference type="PROSITE" id="PS50927"/>
    </source>
</evidence>
<dbReference type="SUPFAM" id="SSF51110">
    <property type="entry name" value="alpha-D-mannose-specific plant lectins"/>
    <property type="match status" value="2"/>
</dbReference>
<dbReference type="AlphaFoldDB" id="A0A822XYW5"/>
<dbReference type="InterPro" id="IPR001480">
    <property type="entry name" value="Bulb-type_lectin_dom"/>
</dbReference>
<feature type="domain" description="Bulb-type lectin" evidence="3">
    <location>
        <begin position="64"/>
        <end position="181"/>
    </location>
</feature>
<evidence type="ECO:0000313" key="4">
    <source>
        <dbReference type="EMBL" id="DAD22588.1"/>
    </source>
</evidence>
<comment type="caution">
    <text evidence="4">The sequence shown here is derived from an EMBL/GenBank/DDBJ whole genome shotgun (WGS) entry which is preliminary data.</text>
</comment>
<keyword evidence="1" id="KW-0732">Signal</keyword>
<protein>
    <recommendedName>
        <fullName evidence="3">Bulb-type lectin domain-containing protein</fullName>
    </recommendedName>
</protein>
<name>A0A822XYW5_NELNU</name>
<accession>A0A822XYW5</accession>
<dbReference type="Proteomes" id="UP000607653">
    <property type="component" value="Unassembled WGS sequence"/>
</dbReference>
<dbReference type="Pfam" id="PF01453">
    <property type="entry name" value="B_lectin"/>
    <property type="match status" value="1"/>
</dbReference>
<keyword evidence="2" id="KW-1133">Transmembrane helix</keyword>
<keyword evidence="2" id="KW-0472">Membrane</keyword>
<proteinExistence type="predicted"/>
<dbReference type="FunFam" id="2.90.10.10:FF:000013">
    <property type="entry name" value="G-type lectin S-receptor-like serine/threonine-protein kinase LECRK1"/>
    <property type="match status" value="1"/>
</dbReference>
<evidence type="ECO:0000256" key="1">
    <source>
        <dbReference type="ARBA" id="ARBA00022729"/>
    </source>
</evidence>
<sequence>MLFVQPFNAQRETGGRSLPISTNSMYIPAAQELNCTSIMAAAIFVLFLFLFFSTLTAAQPTSSKINLGSSLSPTTNSSWLSPSGNFAFGFYQYANGYAVSIWFAGAPTETVVWIANRDDPPLQQDARLVLTSDGKLVPQTTAPQPKSIAETSQSASWASMLDTGNFVLYNSRGNVLLWQSFDFPTDTLFPGRSLVVEGKLFSSISVTNHSTGRFYIRMQSDGNLVQYLTGDERASTSYYASDTCCRQDNATTLNFTDDGSLYLQNITTGANIMTLYSGGFRCHNNGIVSCRWTIDVDGILRLYVLNQSGNWSTQMRLQTFSCPTGMFSLNGYCVLNDPDYVCNYVPGFEFIDQTQPILCCQRTFSAVDCRNSKQRMEFTVSSMDSIDWENNTYNTL</sequence>